<evidence type="ECO:0000313" key="2">
    <source>
        <dbReference type="EMBL" id="EFX82141.1"/>
    </source>
</evidence>
<dbReference type="OrthoDB" id="6368070at2759"/>
<dbReference type="InParanoid" id="E9GDU2"/>
<dbReference type="EMBL" id="GL732540">
    <property type="protein sequence ID" value="EFX82141.1"/>
    <property type="molecule type" value="Genomic_DNA"/>
</dbReference>
<accession>E9GDU2</accession>
<evidence type="ECO:0000313" key="3">
    <source>
        <dbReference type="Proteomes" id="UP000000305"/>
    </source>
</evidence>
<reference evidence="2 3" key="1">
    <citation type="journal article" date="2011" name="Science">
        <title>The ecoresponsive genome of Daphnia pulex.</title>
        <authorList>
            <person name="Colbourne J.K."/>
            <person name="Pfrender M.E."/>
            <person name="Gilbert D."/>
            <person name="Thomas W.K."/>
            <person name="Tucker A."/>
            <person name="Oakley T.H."/>
            <person name="Tokishita S."/>
            <person name="Aerts A."/>
            <person name="Arnold G.J."/>
            <person name="Basu M.K."/>
            <person name="Bauer D.J."/>
            <person name="Caceres C.E."/>
            <person name="Carmel L."/>
            <person name="Casola C."/>
            <person name="Choi J.H."/>
            <person name="Detter J.C."/>
            <person name="Dong Q."/>
            <person name="Dusheyko S."/>
            <person name="Eads B.D."/>
            <person name="Frohlich T."/>
            <person name="Geiler-Samerotte K.A."/>
            <person name="Gerlach D."/>
            <person name="Hatcher P."/>
            <person name="Jogdeo S."/>
            <person name="Krijgsveld J."/>
            <person name="Kriventseva E.V."/>
            <person name="Kultz D."/>
            <person name="Laforsch C."/>
            <person name="Lindquist E."/>
            <person name="Lopez J."/>
            <person name="Manak J.R."/>
            <person name="Muller J."/>
            <person name="Pangilinan J."/>
            <person name="Patwardhan R.P."/>
            <person name="Pitluck S."/>
            <person name="Pritham E.J."/>
            <person name="Rechtsteiner A."/>
            <person name="Rho M."/>
            <person name="Rogozin I.B."/>
            <person name="Sakarya O."/>
            <person name="Salamov A."/>
            <person name="Schaack S."/>
            <person name="Shapiro H."/>
            <person name="Shiga Y."/>
            <person name="Skalitzky C."/>
            <person name="Smith Z."/>
            <person name="Souvorov A."/>
            <person name="Sung W."/>
            <person name="Tang Z."/>
            <person name="Tsuchiya D."/>
            <person name="Tu H."/>
            <person name="Vos H."/>
            <person name="Wang M."/>
            <person name="Wolf Y.I."/>
            <person name="Yamagata H."/>
            <person name="Yamada T."/>
            <person name="Ye Y."/>
            <person name="Shaw J.R."/>
            <person name="Andrews J."/>
            <person name="Crease T.J."/>
            <person name="Tang H."/>
            <person name="Lucas S.M."/>
            <person name="Robertson H.M."/>
            <person name="Bork P."/>
            <person name="Koonin E.V."/>
            <person name="Zdobnov E.M."/>
            <person name="Grigoriev I.V."/>
            <person name="Lynch M."/>
            <person name="Boore J.L."/>
        </authorList>
    </citation>
    <scope>NUCLEOTIDE SEQUENCE [LARGE SCALE GENOMIC DNA]</scope>
</reference>
<keyword evidence="3" id="KW-1185">Reference proteome</keyword>
<protein>
    <recommendedName>
        <fullName evidence="4">Vitellogenin domain-containing protein</fullName>
    </recommendedName>
</protein>
<dbReference type="GO" id="GO:0005615">
    <property type="term" value="C:extracellular space"/>
    <property type="evidence" value="ECO:0000318"/>
    <property type="project" value="GO_Central"/>
</dbReference>
<feature type="signal peptide" evidence="1">
    <location>
        <begin position="1"/>
        <end position="18"/>
    </location>
</feature>
<proteinExistence type="predicted"/>
<gene>
    <name evidence="2" type="ORF">DAPPUDRAFT_316731</name>
</gene>
<keyword evidence="1" id="KW-0732">Signal</keyword>
<dbReference type="AlphaFoldDB" id="E9GDU2"/>
<sequence>MAHCPILFVTILIVSVSSQSDCFTSWLKISNRILVSVPYGNFRLNIYEQVDNNKLKTDEKCYFYSPIAQLDGKSAITSFNEAANQNEMRFRIEMWNDKVQSRVVQYLAEFFRRLVTADRVRVVPFEKVALASTTVQTLYKLSTDWQPFQQSMWFSISCLMLKDCHQLANDMRTHPDQFDNLKLVYSPSSQTSQTFGTAPLHDIHFVQDSAPTADDWIELTAKNSDLKKELNGRRI</sequence>
<organism evidence="2 3">
    <name type="scientific">Daphnia pulex</name>
    <name type="common">Water flea</name>
    <dbReference type="NCBI Taxonomy" id="6669"/>
    <lineage>
        <taxon>Eukaryota</taxon>
        <taxon>Metazoa</taxon>
        <taxon>Ecdysozoa</taxon>
        <taxon>Arthropoda</taxon>
        <taxon>Crustacea</taxon>
        <taxon>Branchiopoda</taxon>
        <taxon>Diplostraca</taxon>
        <taxon>Cladocera</taxon>
        <taxon>Anomopoda</taxon>
        <taxon>Daphniidae</taxon>
        <taxon>Daphnia</taxon>
    </lineage>
</organism>
<feature type="chain" id="PRO_5003236914" description="Vitellogenin domain-containing protein" evidence="1">
    <location>
        <begin position="19"/>
        <end position="235"/>
    </location>
</feature>
<dbReference type="PhylomeDB" id="E9GDU2"/>
<name>E9GDU2_DAPPU</name>
<evidence type="ECO:0008006" key="4">
    <source>
        <dbReference type="Google" id="ProtNLM"/>
    </source>
</evidence>
<evidence type="ECO:0000256" key="1">
    <source>
        <dbReference type="SAM" id="SignalP"/>
    </source>
</evidence>
<dbReference type="Proteomes" id="UP000000305">
    <property type="component" value="Unassembled WGS sequence"/>
</dbReference>
<dbReference type="KEGG" id="dpx:DAPPUDRAFT_316731"/>
<dbReference type="HOGENOM" id="CLU_1181246_0_0_1"/>